<keyword evidence="2" id="KW-0812">Transmembrane</keyword>
<dbReference type="GO" id="GO:0016020">
    <property type="term" value="C:membrane"/>
    <property type="evidence" value="ECO:0007669"/>
    <property type="project" value="GOC"/>
</dbReference>
<dbReference type="OrthoDB" id="200948at2759"/>
<evidence type="ECO:0000313" key="4">
    <source>
        <dbReference type="EMBL" id="CAG8491048.1"/>
    </source>
</evidence>
<dbReference type="SMART" id="SM01269">
    <property type="entry name" value="Lipid_DES"/>
    <property type="match status" value="1"/>
</dbReference>
<feature type="transmembrane region" description="Helical" evidence="2">
    <location>
        <begin position="140"/>
        <end position="158"/>
    </location>
</feature>
<dbReference type="PANTHER" id="PTHR12879">
    <property type="entry name" value="SPHINGOLIPID DELTA 4 DESATURASE/C-4 HYDROXYLASE PROTEIN DES2"/>
    <property type="match status" value="1"/>
</dbReference>
<protein>
    <submittedName>
        <fullName evidence="4">11395_t:CDS:1</fullName>
    </submittedName>
</protein>
<dbReference type="GO" id="GO:0042284">
    <property type="term" value="F:sphingolipid delta-4 desaturase activity"/>
    <property type="evidence" value="ECO:0007669"/>
    <property type="project" value="TreeGrafter"/>
</dbReference>
<comment type="caution">
    <text evidence="4">The sequence shown here is derived from an EMBL/GenBank/DDBJ whole genome shotgun (WGS) entry which is preliminary data.</text>
</comment>
<keyword evidence="2" id="KW-0472">Membrane</keyword>
<feature type="transmembrane region" description="Helical" evidence="2">
    <location>
        <begin position="76"/>
        <end position="95"/>
    </location>
</feature>
<evidence type="ECO:0000256" key="1">
    <source>
        <dbReference type="SAM" id="MobiDB-lite"/>
    </source>
</evidence>
<dbReference type="GO" id="GO:0046513">
    <property type="term" value="P:ceramide biosynthetic process"/>
    <property type="evidence" value="ECO:0007669"/>
    <property type="project" value="TreeGrafter"/>
</dbReference>
<sequence length="372" mass="43707">MPPSTEISKESSIPSKEDNNPDYRNPLYVGEWKKSIPYVDEDIAVDDLDEPHMKRKITILRDYPEIEKLYGIDMTTIPITIIAATAQIIASYVFGKILIDWNWTMVIYSYFLGGSLTQLYGVIIHEAAHCLAAPTRFQNRIIGLIANTALPFPIAMSFRRYHLEHHTFQGVVGLDPDLPLEWEKKLVQGNSLFKFLWLNVYPVMYVLRGLVMQKTPQFWEYVNWIYTIIGNFLIYYFCGGRGLFYLFLSLWFGYGAHPAAAHFIQEHYTFDDGQETYSYYGILNYFFMNIGYHNEHHDFTKIPWSRLPKVRKIASEYYDNLAYHTSWCMVLWNFVTKIQYGPQSRVGRSVNDHKKGRKMLRDVKKWVYSLKK</sequence>
<dbReference type="Pfam" id="PF00487">
    <property type="entry name" value="FA_desaturase"/>
    <property type="match status" value="1"/>
</dbReference>
<accession>A0A9N8ZE22</accession>
<dbReference type="PANTHER" id="PTHR12879:SF8">
    <property type="entry name" value="SPHINGOLIPID DELTA(4)-DESATURASE DES1"/>
    <property type="match status" value="1"/>
</dbReference>
<reference evidence="4" key="1">
    <citation type="submission" date="2021-06" db="EMBL/GenBank/DDBJ databases">
        <authorList>
            <person name="Kallberg Y."/>
            <person name="Tangrot J."/>
            <person name="Rosling A."/>
        </authorList>
    </citation>
    <scope>NUCLEOTIDE SEQUENCE</scope>
    <source>
        <strain evidence="4">AZ414A</strain>
    </source>
</reference>
<feature type="region of interest" description="Disordered" evidence="1">
    <location>
        <begin position="1"/>
        <end position="22"/>
    </location>
</feature>
<evidence type="ECO:0000313" key="5">
    <source>
        <dbReference type="Proteomes" id="UP000789706"/>
    </source>
</evidence>
<dbReference type="InterPro" id="IPR005804">
    <property type="entry name" value="FA_desaturase_dom"/>
</dbReference>
<feature type="compositionally biased region" description="Low complexity" evidence="1">
    <location>
        <begin position="1"/>
        <end position="14"/>
    </location>
</feature>
<keyword evidence="5" id="KW-1185">Reference proteome</keyword>
<feature type="transmembrane region" description="Helical" evidence="2">
    <location>
        <begin position="192"/>
        <end position="211"/>
    </location>
</feature>
<organism evidence="4 5">
    <name type="scientific">Diversispora eburnea</name>
    <dbReference type="NCBI Taxonomy" id="1213867"/>
    <lineage>
        <taxon>Eukaryota</taxon>
        <taxon>Fungi</taxon>
        <taxon>Fungi incertae sedis</taxon>
        <taxon>Mucoromycota</taxon>
        <taxon>Glomeromycotina</taxon>
        <taxon>Glomeromycetes</taxon>
        <taxon>Diversisporales</taxon>
        <taxon>Diversisporaceae</taxon>
        <taxon>Diversispora</taxon>
    </lineage>
</organism>
<evidence type="ECO:0000259" key="3">
    <source>
        <dbReference type="SMART" id="SM01269"/>
    </source>
</evidence>
<name>A0A9N8ZE22_9GLOM</name>
<keyword evidence="2" id="KW-1133">Transmembrane helix</keyword>
<feature type="domain" description="Sphingolipid delta4-desaturase N-terminal" evidence="3">
    <location>
        <begin position="38"/>
        <end position="76"/>
    </location>
</feature>
<gene>
    <name evidence="4" type="ORF">DEBURN_LOCUS4177</name>
</gene>
<dbReference type="Pfam" id="PF08557">
    <property type="entry name" value="Lipid_DES"/>
    <property type="match status" value="1"/>
</dbReference>
<evidence type="ECO:0000256" key="2">
    <source>
        <dbReference type="SAM" id="Phobius"/>
    </source>
</evidence>
<dbReference type="Proteomes" id="UP000789706">
    <property type="component" value="Unassembled WGS sequence"/>
</dbReference>
<dbReference type="InterPro" id="IPR013866">
    <property type="entry name" value="Sphingolipid_d4-desaturase_N"/>
</dbReference>
<feature type="transmembrane region" description="Helical" evidence="2">
    <location>
        <begin position="243"/>
        <end position="264"/>
    </location>
</feature>
<dbReference type="EMBL" id="CAJVPK010000301">
    <property type="protein sequence ID" value="CAG8491048.1"/>
    <property type="molecule type" value="Genomic_DNA"/>
</dbReference>
<proteinExistence type="predicted"/>
<dbReference type="AlphaFoldDB" id="A0A9N8ZE22"/>
<feature type="transmembrane region" description="Helical" evidence="2">
    <location>
        <begin position="107"/>
        <end position="128"/>
    </location>
</feature>